<dbReference type="InterPro" id="IPR001764">
    <property type="entry name" value="Glyco_hydro_3_N"/>
</dbReference>
<dbReference type="InterPro" id="IPR026891">
    <property type="entry name" value="Fn3-like"/>
</dbReference>
<dbReference type="Pfam" id="PF14310">
    <property type="entry name" value="Fn3-like"/>
    <property type="match status" value="1"/>
</dbReference>
<dbReference type="PANTHER" id="PTHR42715:SF10">
    <property type="entry name" value="BETA-GLUCOSIDASE"/>
    <property type="match status" value="1"/>
</dbReference>
<dbReference type="EMBL" id="JABBYC010000035">
    <property type="protein sequence ID" value="MBL0887755.1"/>
    <property type="molecule type" value="Genomic_DNA"/>
</dbReference>
<dbReference type="InterPro" id="IPR017853">
    <property type="entry name" value="GH"/>
</dbReference>
<accession>A0ABS1LNC5</accession>
<keyword evidence="7" id="KW-1185">Reference proteome</keyword>
<dbReference type="RefSeq" id="WP_201849223.1">
    <property type="nucleotide sequence ID" value="NZ_JABBYC010000035.1"/>
</dbReference>
<dbReference type="InterPro" id="IPR036962">
    <property type="entry name" value="Glyco_hydro_3_N_sf"/>
</dbReference>
<gene>
    <name evidence="6" type="ORF">HGK34_15960</name>
</gene>
<dbReference type="PANTHER" id="PTHR42715">
    <property type="entry name" value="BETA-GLUCOSIDASE"/>
    <property type="match status" value="1"/>
</dbReference>
<feature type="domain" description="Fibronectin type III-like" evidence="5">
    <location>
        <begin position="588"/>
        <end position="658"/>
    </location>
</feature>
<dbReference type="InterPro" id="IPR050288">
    <property type="entry name" value="Cellulose_deg_GH3"/>
</dbReference>
<protein>
    <submittedName>
        <fullName evidence="6">Glycosyl hydrolase</fullName>
    </submittedName>
</protein>
<dbReference type="Gene3D" id="3.40.50.1700">
    <property type="entry name" value="Glycoside hydrolase family 3 C-terminal domain"/>
    <property type="match status" value="1"/>
</dbReference>
<dbReference type="InterPro" id="IPR013783">
    <property type="entry name" value="Ig-like_fold"/>
</dbReference>
<dbReference type="Proteomes" id="UP000675409">
    <property type="component" value="Unassembled WGS sequence"/>
</dbReference>
<comment type="similarity">
    <text evidence="1 4">Belongs to the glycosyl hydrolase 3 family.</text>
</comment>
<evidence type="ECO:0000256" key="4">
    <source>
        <dbReference type="RuleBase" id="RU361161"/>
    </source>
</evidence>
<keyword evidence="4" id="KW-0326">Glycosidase</keyword>
<evidence type="ECO:0000313" key="7">
    <source>
        <dbReference type="Proteomes" id="UP000675409"/>
    </source>
</evidence>
<keyword evidence="2 4" id="KW-0378">Hydrolase</keyword>
<dbReference type="GO" id="GO:0016787">
    <property type="term" value="F:hydrolase activity"/>
    <property type="evidence" value="ECO:0007669"/>
    <property type="project" value="UniProtKB-KW"/>
</dbReference>
<dbReference type="InterPro" id="IPR019800">
    <property type="entry name" value="Glyco_hydro_3_AS"/>
</dbReference>
<dbReference type="InterPro" id="IPR036881">
    <property type="entry name" value="Glyco_hydro_3_C_sf"/>
</dbReference>
<name>A0ABS1LNC5_9MICO</name>
<evidence type="ECO:0000313" key="6">
    <source>
        <dbReference type="EMBL" id="MBL0887755.1"/>
    </source>
</evidence>
<organism evidence="6 7">
    <name type="scientific">Myceligenerans indicum</name>
    <dbReference type="NCBI Taxonomy" id="2593663"/>
    <lineage>
        <taxon>Bacteria</taxon>
        <taxon>Bacillati</taxon>
        <taxon>Actinomycetota</taxon>
        <taxon>Actinomycetes</taxon>
        <taxon>Micrococcales</taxon>
        <taxon>Promicromonosporaceae</taxon>
        <taxon>Myceligenerans</taxon>
    </lineage>
</organism>
<comment type="caution">
    <text evidence="6">The sequence shown here is derived from an EMBL/GenBank/DDBJ whole genome shotgun (WGS) entry which is preliminary data.</text>
</comment>
<dbReference type="SUPFAM" id="SSF51445">
    <property type="entry name" value="(Trans)glycosidases"/>
    <property type="match status" value="1"/>
</dbReference>
<dbReference type="Gene3D" id="3.20.20.300">
    <property type="entry name" value="Glycoside hydrolase, family 3, N-terminal domain"/>
    <property type="match status" value="1"/>
</dbReference>
<keyword evidence="3" id="KW-0119">Carbohydrate metabolism</keyword>
<dbReference type="SUPFAM" id="SSF52279">
    <property type="entry name" value="Beta-D-glucan exohydrolase, C-terminal domain"/>
    <property type="match status" value="1"/>
</dbReference>
<dbReference type="SMART" id="SM01217">
    <property type="entry name" value="Fn3_like"/>
    <property type="match status" value="1"/>
</dbReference>
<evidence type="ECO:0000256" key="1">
    <source>
        <dbReference type="ARBA" id="ARBA00005336"/>
    </source>
</evidence>
<proteinExistence type="inferred from homology"/>
<reference evidence="6 7" key="1">
    <citation type="journal article" date="2021" name="Arch. Microbiol.">
        <title>Myceligenerans indicum sp. nov., an actinobacterium isolated from mangrove sediment of Sundarbans, India.</title>
        <authorList>
            <person name="Asha K."/>
            <person name="Bhadury P."/>
        </authorList>
    </citation>
    <scope>NUCLEOTIDE SEQUENCE [LARGE SCALE GENOMIC DNA]</scope>
    <source>
        <strain evidence="6 7">I2</strain>
    </source>
</reference>
<dbReference type="Gene3D" id="2.60.40.10">
    <property type="entry name" value="Immunoglobulins"/>
    <property type="match status" value="1"/>
</dbReference>
<dbReference type="PROSITE" id="PS00775">
    <property type="entry name" value="GLYCOSYL_HYDROL_F3"/>
    <property type="match status" value="1"/>
</dbReference>
<evidence type="ECO:0000256" key="2">
    <source>
        <dbReference type="ARBA" id="ARBA00022801"/>
    </source>
</evidence>
<dbReference type="Pfam" id="PF01915">
    <property type="entry name" value="Glyco_hydro_3_C"/>
    <property type="match status" value="1"/>
</dbReference>
<dbReference type="Pfam" id="PF00933">
    <property type="entry name" value="Glyco_hydro_3"/>
    <property type="match status" value="1"/>
</dbReference>
<evidence type="ECO:0000256" key="3">
    <source>
        <dbReference type="ARBA" id="ARBA00023277"/>
    </source>
</evidence>
<dbReference type="InterPro" id="IPR002772">
    <property type="entry name" value="Glyco_hydro_3_C"/>
</dbReference>
<sequence length="766" mass="81088">MTSVTPADVVGRLTIEQKARLVGGASYWTTTELPDVPAAYLADGPHGVRRLDPANGAVAGAEPATCFPPAVALGATFDTALAERVGAAIGAEARERDVGVVLGPGVNVKRSPLCGRNFEYVSEDPLLGGRIGAALVRGIQSAGVGACVKHFVANDQETERLRVSADIDERTLREVHLRPFQHVVTEARPWTVMSSYNRVNGTYVGEDARLLTGVLRDEWGFDGLVMSDWVAVHDRVAALRAGLDLEMPAPGEARVGQIVEAIRSGELAEDDLDRAAGRVVALSRKIRDTTTPSDATDLVDHHDLAREAAAHAIVLLRNEPVGDTDADTAAPLLPLASNARVAVVGELARTPRYQGAGSSQVVPTRLDDALTALTADFPDVAFAPGYALGPDAGDDTALAAEAVAEASDADVVLFFAGLPDDAEAEGRDRTHIDLPPVQVDLLESVLDVNPRMVVVLSNGSVVRLPFADRVPALVEGWLLGQAGGSAVADVLTGRVNPSGRLSETIPHRLADTPAYLDFPGEGLHVRYAEGVFVGHRWYDARDLDVAFPFGHGLSYTTFGYDGLTTATHHDELRVTLTVTNTGDVPGREVVQCYLGRDESAVARPPRVLAAFGVVELEPGESRRVELTVPAADLAHWSVREDAWTTEGGTWRVEVGASSRDIRLTGEAEITGDDAVRPITAGSTLREAIADPTVGPLVAGALTGMSEDVREMALAIPVGRMPFVPDSGVSEEQLDELIALSDGSAGRLRRTAAKVLGSMARRRHGAS</sequence>
<evidence type="ECO:0000259" key="5">
    <source>
        <dbReference type="SMART" id="SM01217"/>
    </source>
</evidence>
<dbReference type="PRINTS" id="PR00133">
    <property type="entry name" value="GLHYDRLASE3"/>
</dbReference>